<name>A0A1S4E301_CUCME</name>
<dbReference type="Proteomes" id="UP001652600">
    <property type="component" value="Chromosome 12"/>
</dbReference>
<dbReference type="GeneID" id="103498217"/>
<evidence type="ECO:0000313" key="1">
    <source>
        <dbReference type="Proteomes" id="UP001652600"/>
    </source>
</evidence>
<reference evidence="2" key="1">
    <citation type="submission" date="2025-08" db="UniProtKB">
        <authorList>
            <consortium name="RefSeq"/>
        </authorList>
    </citation>
    <scope>IDENTIFICATION</scope>
    <source>
        <tissue evidence="2">Stem</tissue>
    </source>
</reference>
<dbReference type="InParanoid" id="A0A1S4E301"/>
<organism evidence="1 2">
    <name type="scientific">Cucumis melo</name>
    <name type="common">Muskmelon</name>
    <dbReference type="NCBI Taxonomy" id="3656"/>
    <lineage>
        <taxon>Eukaryota</taxon>
        <taxon>Viridiplantae</taxon>
        <taxon>Streptophyta</taxon>
        <taxon>Embryophyta</taxon>
        <taxon>Tracheophyta</taxon>
        <taxon>Spermatophyta</taxon>
        <taxon>Magnoliopsida</taxon>
        <taxon>eudicotyledons</taxon>
        <taxon>Gunneridae</taxon>
        <taxon>Pentapetalae</taxon>
        <taxon>rosids</taxon>
        <taxon>fabids</taxon>
        <taxon>Cucurbitales</taxon>
        <taxon>Cucurbitaceae</taxon>
        <taxon>Benincaseae</taxon>
        <taxon>Cucumis</taxon>
    </lineage>
</organism>
<sequence>MNLYTLYSLRPLRPKFPYLSPFSLSNKFSLALSPSPMGANLCTIRRPATADASGDGKLGLGFAGYEICGWRRRQWWRRERNEVKRELEASIEKKETKEFMSLEELLLASPGAPSERGEGNDGEFNVSRHGGFKRKVHPARILERSSVCDERSGFVGESVAKDEYSSHSGFPICRRESGKLKKKVSFRLPEVSDVIVIPSLEDDVTADDRNVVS</sequence>
<dbReference type="RefSeq" id="XP_016902355.2">
    <property type="nucleotide sequence ID" value="XM_017046866.2"/>
</dbReference>
<gene>
    <name evidence="2" type="primary">LOC103498217</name>
</gene>
<accession>A0A1S4E301</accession>
<protein>
    <submittedName>
        <fullName evidence="2">Uncharacterized protein LOC103498217 isoform X1</fullName>
    </submittedName>
</protein>
<evidence type="ECO:0000313" key="2">
    <source>
        <dbReference type="RefSeq" id="XP_016902355.2"/>
    </source>
</evidence>
<dbReference type="AlphaFoldDB" id="A0A1S4E301"/>
<proteinExistence type="predicted"/>
<keyword evidence="1" id="KW-1185">Reference proteome</keyword>